<proteinExistence type="predicted"/>
<evidence type="ECO:0000313" key="2">
    <source>
        <dbReference type="EnsemblMetazoa" id="CLYHEMP001013.1"/>
    </source>
</evidence>
<protein>
    <submittedName>
        <fullName evidence="2">Uncharacterized protein</fullName>
    </submittedName>
</protein>
<name>A0A7M5ULS7_9CNID</name>
<sequence>MAPDQVKSILQGGYFSQAVKNQKPRRTKMNGGIYITCQAMPKFDSIDVGAVDCRVQEFKTRKLATKDMTAPAWMLEHSFECLMWLVNMLVIHRDLIKPEELFYERPHDVSAGARLNIDMTEEKARQLIECTGSTDEEDGEIETGYHVQMFSPLGTLSNETSPATTPSSQETASPFFTGQEGMEERSSADVASTVFAFSPPRAPLTPMTPVTPLPTTPDSLWDDDEYYSCDENRDSRLGNGEENESDDSEIRFVKSNRTNHVCISSDDEEPVNPTIVESKSDIRYIETILPSDISTLDLSDIINFSETENRKRTMEATIDEIATPKVKRIATLDYLTEYDLPSEFERRSVTTSVTNQNREIFQLQRRLHQSFP</sequence>
<organism evidence="2 3">
    <name type="scientific">Clytia hemisphaerica</name>
    <dbReference type="NCBI Taxonomy" id="252671"/>
    <lineage>
        <taxon>Eukaryota</taxon>
        <taxon>Metazoa</taxon>
        <taxon>Cnidaria</taxon>
        <taxon>Hydrozoa</taxon>
        <taxon>Hydroidolina</taxon>
        <taxon>Leptothecata</taxon>
        <taxon>Obeliida</taxon>
        <taxon>Clytiidae</taxon>
        <taxon>Clytia</taxon>
    </lineage>
</organism>
<keyword evidence="3" id="KW-1185">Reference proteome</keyword>
<feature type="region of interest" description="Disordered" evidence="1">
    <location>
        <begin position="227"/>
        <end position="248"/>
    </location>
</feature>
<dbReference type="Proteomes" id="UP000594262">
    <property type="component" value="Unplaced"/>
</dbReference>
<dbReference type="EnsemblMetazoa" id="CLYHEMT001013.1">
    <property type="protein sequence ID" value="CLYHEMP001013.1"/>
    <property type="gene ID" value="CLYHEMG001013"/>
</dbReference>
<reference evidence="2" key="1">
    <citation type="submission" date="2021-01" db="UniProtKB">
        <authorList>
            <consortium name="EnsemblMetazoa"/>
        </authorList>
    </citation>
    <scope>IDENTIFICATION</scope>
</reference>
<evidence type="ECO:0000313" key="3">
    <source>
        <dbReference type="Proteomes" id="UP000594262"/>
    </source>
</evidence>
<accession>A0A7M5ULS7</accession>
<evidence type="ECO:0000256" key="1">
    <source>
        <dbReference type="SAM" id="MobiDB-lite"/>
    </source>
</evidence>
<dbReference type="AlphaFoldDB" id="A0A7M5ULS7"/>